<proteinExistence type="predicted"/>
<organism evidence="2 3">
    <name type="scientific">Petrolisthes cinctipes</name>
    <name type="common">Flat porcelain crab</name>
    <dbReference type="NCBI Taxonomy" id="88211"/>
    <lineage>
        <taxon>Eukaryota</taxon>
        <taxon>Metazoa</taxon>
        <taxon>Ecdysozoa</taxon>
        <taxon>Arthropoda</taxon>
        <taxon>Crustacea</taxon>
        <taxon>Multicrustacea</taxon>
        <taxon>Malacostraca</taxon>
        <taxon>Eumalacostraca</taxon>
        <taxon>Eucarida</taxon>
        <taxon>Decapoda</taxon>
        <taxon>Pleocyemata</taxon>
        <taxon>Anomura</taxon>
        <taxon>Galatheoidea</taxon>
        <taxon>Porcellanidae</taxon>
        <taxon>Petrolisthes</taxon>
    </lineage>
</organism>
<dbReference type="Proteomes" id="UP001286313">
    <property type="component" value="Unassembled WGS sequence"/>
</dbReference>
<name>A0AAE1F325_PETCI</name>
<protein>
    <submittedName>
        <fullName evidence="2">Uncharacterized protein</fullName>
    </submittedName>
</protein>
<dbReference type="EMBL" id="JAWQEG010003412">
    <property type="protein sequence ID" value="KAK3866353.1"/>
    <property type="molecule type" value="Genomic_DNA"/>
</dbReference>
<evidence type="ECO:0000256" key="1">
    <source>
        <dbReference type="SAM" id="Phobius"/>
    </source>
</evidence>
<evidence type="ECO:0000313" key="2">
    <source>
        <dbReference type="EMBL" id="KAK3866353.1"/>
    </source>
</evidence>
<dbReference type="AlphaFoldDB" id="A0AAE1F325"/>
<keyword evidence="1" id="KW-0472">Membrane</keyword>
<feature type="transmembrane region" description="Helical" evidence="1">
    <location>
        <begin position="67"/>
        <end position="91"/>
    </location>
</feature>
<accession>A0AAE1F325</accession>
<evidence type="ECO:0000313" key="3">
    <source>
        <dbReference type="Proteomes" id="UP001286313"/>
    </source>
</evidence>
<keyword evidence="1" id="KW-1133">Transmembrane helix</keyword>
<feature type="transmembrane region" description="Helical" evidence="1">
    <location>
        <begin position="16"/>
        <end position="35"/>
    </location>
</feature>
<reference evidence="2" key="1">
    <citation type="submission" date="2023-10" db="EMBL/GenBank/DDBJ databases">
        <title>Genome assemblies of two species of porcelain crab, Petrolisthes cinctipes and Petrolisthes manimaculis (Anomura: Porcellanidae).</title>
        <authorList>
            <person name="Angst P."/>
        </authorList>
    </citation>
    <scope>NUCLEOTIDE SEQUENCE</scope>
    <source>
        <strain evidence="2">PB745_01</strain>
        <tissue evidence="2">Gill</tissue>
    </source>
</reference>
<sequence length="104" mass="10827">MVLVKIVLGMSDGVNMMILVMGFVDVCVAVSCNGVELNTCPLPSVIPVTVSPLLSVIPITVSPLPSVIPVTVSPLLSPLLTLSPLSVVVLVRLQKKSVSLCHTP</sequence>
<keyword evidence="1" id="KW-0812">Transmembrane</keyword>
<feature type="transmembrane region" description="Helical" evidence="1">
    <location>
        <begin position="42"/>
        <end position="61"/>
    </location>
</feature>
<comment type="caution">
    <text evidence="2">The sequence shown here is derived from an EMBL/GenBank/DDBJ whole genome shotgun (WGS) entry which is preliminary data.</text>
</comment>
<gene>
    <name evidence="2" type="ORF">Pcinc_028104</name>
</gene>
<keyword evidence="3" id="KW-1185">Reference proteome</keyword>